<keyword evidence="3" id="KW-1185">Reference proteome</keyword>
<feature type="domain" description="N-acetyltransferase" evidence="1">
    <location>
        <begin position="3"/>
        <end position="153"/>
    </location>
</feature>
<dbReference type="Gene3D" id="3.40.630.30">
    <property type="match status" value="1"/>
</dbReference>
<name>A0A9X1MDG3_9MICC</name>
<dbReference type="InterPro" id="IPR000182">
    <property type="entry name" value="GNAT_dom"/>
</dbReference>
<evidence type="ECO:0000313" key="3">
    <source>
        <dbReference type="Proteomes" id="UP001139158"/>
    </source>
</evidence>
<evidence type="ECO:0000313" key="2">
    <source>
        <dbReference type="EMBL" id="MCC3297362.1"/>
    </source>
</evidence>
<dbReference type="Pfam" id="PF13302">
    <property type="entry name" value="Acetyltransf_3"/>
    <property type="match status" value="1"/>
</dbReference>
<dbReference type="GO" id="GO:0016747">
    <property type="term" value="F:acyltransferase activity, transferring groups other than amino-acyl groups"/>
    <property type="evidence" value="ECO:0007669"/>
    <property type="project" value="InterPro"/>
</dbReference>
<organism evidence="2 3">
    <name type="scientific">Arthrobacter caoxuetaonis</name>
    <dbReference type="NCBI Taxonomy" id="2886935"/>
    <lineage>
        <taxon>Bacteria</taxon>
        <taxon>Bacillati</taxon>
        <taxon>Actinomycetota</taxon>
        <taxon>Actinomycetes</taxon>
        <taxon>Micrococcales</taxon>
        <taxon>Micrococcaceae</taxon>
        <taxon>Arthrobacter</taxon>
    </lineage>
</organism>
<evidence type="ECO:0000259" key="1">
    <source>
        <dbReference type="PROSITE" id="PS51186"/>
    </source>
</evidence>
<dbReference type="SUPFAM" id="SSF55729">
    <property type="entry name" value="Acyl-CoA N-acyltransferases (Nat)"/>
    <property type="match status" value="1"/>
</dbReference>
<dbReference type="Proteomes" id="UP001139158">
    <property type="component" value="Unassembled WGS sequence"/>
</dbReference>
<dbReference type="RefSeq" id="WP_227895215.1">
    <property type="nucleotide sequence ID" value="NZ_CP099466.1"/>
</dbReference>
<dbReference type="PROSITE" id="PS51186">
    <property type="entry name" value="GNAT"/>
    <property type="match status" value="1"/>
</dbReference>
<dbReference type="EMBL" id="JAJFZV010000004">
    <property type="protein sequence ID" value="MCC3297362.1"/>
    <property type="molecule type" value="Genomic_DNA"/>
</dbReference>
<reference evidence="2" key="1">
    <citation type="submission" date="2021-10" db="EMBL/GenBank/DDBJ databases">
        <title>Novel species in genus Arthrobacter.</title>
        <authorList>
            <person name="Liu Y."/>
        </authorList>
    </citation>
    <scope>NUCLEOTIDE SEQUENCE</scope>
    <source>
        <strain evidence="2">Zg-Y453</strain>
    </source>
</reference>
<protein>
    <submittedName>
        <fullName evidence="2">GNAT family N-acetyltransferase</fullName>
    </submittedName>
</protein>
<sequence length="182" mass="20657">MDVTFAPLTDKDEEELVKFLTTNRFPFHRITAPSEELVRRLLLEGRFESDGVRTFWVFGGNQRLGLVILEDLAEECAVFDLRLIEVHRGEGKGVPVVKALTAEAFTQYPHLRRLGGKMREDNIAMRKTLLRSGFVKEAHIREGWPLPDGNRIASVTYSRLRSDWEAGTVTGFVWEEIPAGTA</sequence>
<dbReference type="AlphaFoldDB" id="A0A9X1MDG3"/>
<dbReference type="InterPro" id="IPR016181">
    <property type="entry name" value="Acyl_CoA_acyltransferase"/>
</dbReference>
<comment type="caution">
    <text evidence="2">The sequence shown here is derived from an EMBL/GenBank/DDBJ whole genome shotgun (WGS) entry which is preliminary data.</text>
</comment>
<gene>
    <name evidence="2" type="ORF">LJ757_06030</name>
</gene>
<proteinExistence type="predicted"/>
<accession>A0A9X1MDG3</accession>